<dbReference type="Proteomes" id="UP000267352">
    <property type="component" value="Segment"/>
</dbReference>
<proteinExistence type="predicted"/>
<reference evidence="1" key="1">
    <citation type="submission" date="2017-12" db="EMBL/GenBank/DDBJ databases">
        <authorList>
            <person name="Katneni V.K."/>
            <person name="Shekhar M.S."/>
            <person name="Otta S.K."/>
            <person name="Karthic K."/>
            <person name="Jangam A.K."/>
            <person name="Gopikrishna G."/>
            <person name="Vijayan K.K."/>
        </authorList>
    </citation>
    <scope>NUCLEOTIDE SEQUENCE [LARGE SCALE GENOMIC DNA]</scope>
    <source>
        <strain evidence="1">IN_AP4RU</strain>
    </source>
</reference>
<protein>
    <submittedName>
        <fullName evidence="1">WSSV010</fullName>
    </submittedName>
</protein>
<dbReference type="EMBL" id="MG702567">
    <property type="protein sequence ID" value="AUO14886.1"/>
    <property type="molecule type" value="Genomic_DNA"/>
</dbReference>
<organism evidence="1">
    <name type="scientific">White spot syndrome virus</name>
    <dbReference type="NCBI Taxonomy" id="342409"/>
    <lineage>
        <taxon>Viruses</taxon>
        <taxon>Viruses incertae sedis</taxon>
        <taxon>Naldaviricetes</taxon>
        <taxon>Nimaviridae</taxon>
        <taxon>Whispovirus</taxon>
    </lineage>
</organism>
<sequence length="53" mass="6077">MKQKREDEEVRNMHLVDKKGYVFEAAKYVHVSKGFAALSFYLLYAAAATPILQ</sequence>
<reference evidence="1" key="2">
    <citation type="journal article" date="2018" name="Genome Announc.">
        <title>First Report of a Complete Genome Sequence of White spot syndrome virus from India.</title>
        <authorList>
            <person name="Vinaya Kumar K."/>
            <person name="Shekhar M.S."/>
            <person name="Otta S.K."/>
            <person name="Karthic K."/>
            <person name="Ashok Kumar J."/>
            <person name="Gopikrishna G."/>
            <person name="Vijayan K.K."/>
        </authorList>
    </citation>
    <scope>NUCLEOTIDE SEQUENCE</scope>
    <source>
        <strain evidence="1">IN_AP4RU</strain>
    </source>
</reference>
<evidence type="ECO:0000313" key="1">
    <source>
        <dbReference type="EMBL" id="AUO14886.1"/>
    </source>
</evidence>
<accession>A0A2I6SBF4</accession>
<name>A0A2I6SBF4_9VIRU</name>